<dbReference type="Gene3D" id="2.10.109.10">
    <property type="entry name" value="Umud Fragment, subunit A"/>
    <property type="match status" value="2"/>
</dbReference>
<evidence type="ECO:0000256" key="2">
    <source>
        <dbReference type="ARBA" id="ARBA00009370"/>
    </source>
</evidence>
<dbReference type="AlphaFoldDB" id="A0A7X0HA56"/>
<dbReference type="InterPro" id="IPR036286">
    <property type="entry name" value="LexA/Signal_pep-like_sf"/>
</dbReference>
<feature type="domain" description="Peptidase S26" evidence="9">
    <location>
        <begin position="108"/>
        <end position="181"/>
    </location>
</feature>
<dbReference type="PRINTS" id="PR00727">
    <property type="entry name" value="LEADERPTASE"/>
</dbReference>
<keyword evidence="8" id="KW-0472">Membrane</keyword>
<evidence type="ECO:0000313" key="11">
    <source>
        <dbReference type="Proteomes" id="UP000541810"/>
    </source>
</evidence>
<evidence type="ECO:0000256" key="6">
    <source>
        <dbReference type="ARBA" id="ARBA00029906"/>
    </source>
</evidence>
<feature type="active site" evidence="7">
    <location>
        <position position="51"/>
    </location>
</feature>
<evidence type="ECO:0000313" key="10">
    <source>
        <dbReference type="EMBL" id="MBB6430986.1"/>
    </source>
</evidence>
<dbReference type="InterPro" id="IPR019533">
    <property type="entry name" value="Peptidase_S26"/>
</dbReference>
<dbReference type="Proteomes" id="UP000541810">
    <property type="component" value="Unassembled WGS sequence"/>
</dbReference>
<dbReference type="RefSeq" id="WP_184678485.1">
    <property type="nucleotide sequence ID" value="NZ_JACHGY010000001.1"/>
</dbReference>
<keyword evidence="5 10" id="KW-0378">Hydrolase</keyword>
<dbReference type="SUPFAM" id="SSF51306">
    <property type="entry name" value="LexA/Signal peptidase"/>
    <property type="match status" value="2"/>
</dbReference>
<evidence type="ECO:0000256" key="4">
    <source>
        <dbReference type="ARBA" id="ARBA00019232"/>
    </source>
</evidence>
<dbReference type="GO" id="GO:0004252">
    <property type="term" value="F:serine-type endopeptidase activity"/>
    <property type="evidence" value="ECO:0007669"/>
    <property type="project" value="InterPro"/>
</dbReference>
<sequence length="583" mass="65861">MSQPHSKSNARHPKSTDETIKETFESIVIAFILAFIFRAYVVEAFIIPTGSMAPTLLGEHAALRCEQCGYDFAVDQSGQPNRMTRNQLQTATCPMCKYPQPVPLSSPTQTGDRLLVQKYVYYVAEPTRWDVVVFKNPQRLNDNGSPGPKTNYIKRLVGLPNESLHLIDGNVYVRPFDQPSAPWRIARKTDPKENRHWEKIQRAVWQPIYHSQYVPLDHGRALPSPGEDNPNRYTRGRRFDWDCPWVPPSEQVGAWDLGNAEEGWKRSYSFNPTANATGGSPSSSTFGELRFNWAEYHGRGTFYPYNTLTGGRGVFGRQPIEDIRLAATVERGANEDLSIEFVATTRLEHEVETVVARFNPDGKVELLRENDSGRTTLALGQSKAWPDPPRAYELELWIVDQELLVWVDGELVIRKAFDLPMDTLKLRVPPQDRPEVTIRVIGGSATLHGVELDRDIAYTPSLSSNAQVATFGAMRRAANGTLREVPPIPIRPGRYFVLGDNSPISSDGRFWGDVQPWIEKRMFEEADDWEPVPGYPFARDYAHVVPRGLMVGRAFFIYFPAPYAVSPGGQQLLPNFGDMRFVH</sequence>
<dbReference type="GO" id="GO:0009003">
    <property type="term" value="F:signal peptidase activity"/>
    <property type="evidence" value="ECO:0007669"/>
    <property type="project" value="UniProtKB-EC"/>
</dbReference>
<keyword evidence="8" id="KW-1133">Transmembrane helix</keyword>
<gene>
    <name evidence="10" type="ORF">HNQ40_002792</name>
</gene>
<dbReference type="GO" id="GO:0016020">
    <property type="term" value="C:membrane"/>
    <property type="evidence" value="ECO:0007669"/>
    <property type="project" value="InterPro"/>
</dbReference>
<accession>A0A7X0HA56</accession>
<comment type="similarity">
    <text evidence="2">Belongs to the peptidase S26 family.</text>
</comment>
<evidence type="ECO:0000256" key="3">
    <source>
        <dbReference type="ARBA" id="ARBA00013208"/>
    </source>
</evidence>
<evidence type="ECO:0000256" key="1">
    <source>
        <dbReference type="ARBA" id="ARBA00000677"/>
    </source>
</evidence>
<dbReference type="InterPro" id="IPR019758">
    <property type="entry name" value="Pept_S26A_signal_pept_1_CS"/>
</dbReference>
<dbReference type="EMBL" id="JACHGY010000001">
    <property type="protein sequence ID" value="MBB6430986.1"/>
    <property type="molecule type" value="Genomic_DNA"/>
</dbReference>
<feature type="transmembrane region" description="Helical" evidence="8">
    <location>
        <begin position="27"/>
        <end position="47"/>
    </location>
</feature>
<keyword evidence="8" id="KW-0812">Transmembrane</keyword>
<keyword evidence="11" id="KW-1185">Reference proteome</keyword>
<dbReference type="CDD" id="cd06530">
    <property type="entry name" value="S26_SPase_I"/>
    <property type="match status" value="1"/>
</dbReference>
<evidence type="ECO:0000256" key="8">
    <source>
        <dbReference type="SAM" id="Phobius"/>
    </source>
</evidence>
<comment type="caution">
    <text evidence="10">The sequence shown here is derived from an EMBL/GenBank/DDBJ whole genome shotgun (WGS) entry which is preliminary data.</text>
</comment>
<dbReference type="EC" id="3.4.21.89" evidence="3"/>
<dbReference type="GO" id="GO:0006465">
    <property type="term" value="P:signal peptide processing"/>
    <property type="evidence" value="ECO:0007669"/>
    <property type="project" value="InterPro"/>
</dbReference>
<proteinExistence type="inferred from homology"/>
<protein>
    <recommendedName>
        <fullName evidence="4">Signal peptidase I</fullName>
        <ecNumber evidence="3">3.4.21.89</ecNumber>
    </recommendedName>
    <alternativeName>
        <fullName evidence="6">Leader peptidase I</fullName>
    </alternativeName>
</protein>
<evidence type="ECO:0000256" key="7">
    <source>
        <dbReference type="PIRSR" id="PIRSR600223-1"/>
    </source>
</evidence>
<dbReference type="InterPro" id="IPR000223">
    <property type="entry name" value="Pept_S26A_signal_pept_1"/>
</dbReference>
<organism evidence="10 11">
    <name type="scientific">Algisphaera agarilytica</name>
    <dbReference type="NCBI Taxonomy" id="1385975"/>
    <lineage>
        <taxon>Bacteria</taxon>
        <taxon>Pseudomonadati</taxon>
        <taxon>Planctomycetota</taxon>
        <taxon>Phycisphaerae</taxon>
        <taxon>Phycisphaerales</taxon>
        <taxon>Phycisphaeraceae</taxon>
        <taxon>Algisphaera</taxon>
    </lineage>
</organism>
<name>A0A7X0HA56_9BACT</name>
<reference evidence="10 11" key="1">
    <citation type="submission" date="2020-08" db="EMBL/GenBank/DDBJ databases">
        <title>Genomic Encyclopedia of Type Strains, Phase IV (KMG-IV): sequencing the most valuable type-strain genomes for metagenomic binning, comparative biology and taxonomic classification.</title>
        <authorList>
            <person name="Goeker M."/>
        </authorList>
    </citation>
    <scope>NUCLEOTIDE SEQUENCE [LARGE SCALE GENOMIC DNA]</scope>
    <source>
        <strain evidence="10 11">DSM 103725</strain>
    </source>
</reference>
<evidence type="ECO:0000259" key="9">
    <source>
        <dbReference type="Pfam" id="PF10502"/>
    </source>
</evidence>
<feature type="domain" description="Peptidase S26" evidence="9">
    <location>
        <begin position="470"/>
        <end position="514"/>
    </location>
</feature>
<comment type="catalytic activity">
    <reaction evidence="1">
        <text>Cleavage of hydrophobic, N-terminal signal or leader sequences from secreted and periplasmic proteins.</text>
        <dbReference type="EC" id="3.4.21.89"/>
    </reaction>
</comment>
<dbReference type="PROSITE" id="PS00761">
    <property type="entry name" value="SPASE_I_3"/>
    <property type="match status" value="1"/>
</dbReference>
<dbReference type="PANTHER" id="PTHR43390">
    <property type="entry name" value="SIGNAL PEPTIDASE I"/>
    <property type="match status" value="1"/>
</dbReference>
<feature type="active site" evidence="7">
    <location>
        <position position="154"/>
    </location>
</feature>
<dbReference type="PANTHER" id="PTHR43390:SF1">
    <property type="entry name" value="CHLOROPLAST PROCESSING PEPTIDASE"/>
    <property type="match status" value="1"/>
</dbReference>
<dbReference type="Pfam" id="PF10502">
    <property type="entry name" value="Peptidase_S26"/>
    <property type="match status" value="2"/>
</dbReference>
<evidence type="ECO:0000256" key="5">
    <source>
        <dbReference type="ARBA" id="ARBA00022801"/>
    </source>
</evidence>